<dbReference type="AlphaFoldDB" id="A0AA47MZF7"/>
<dbReference type="Gene3D" id="2.60.40.1180">
    <property type="entry name" value="Golgi alpha-mannosidase II"/>
    <property type="match status" value="1"/>
</dbReference>
<sequence>MPVNAGYGSIAAAAAAAAPRRPEDAESAALLPAEEPSDQRGASSSWQPLTKEELQGGSAGSLRWAKVRSRLVLLFWLSWLAMLGAAVAIVVVSPRPVAAPLRWWQTSPFYRLRPALLVDPQPGRRGGVEAVCERLSYIKALGVGAMILEGLFHTGQAPDGPVLNDSLVTAPQMQHLLKESGKAGKVVLDLCDLNLTAARPEAPEVNDTSVSPEKMTTVQYALKSWLEKGVAGFAICDTDPAYSEETLTEWRLVLKEFSEGDHDRIVLVKQTGEFLNSTRSFNGSLVEVMMRSILPPTHHILSAEEVAETVEARLQASEGDVWPSWMVGGKPSSGLQKLLLVLIMTLPGTPALQYGEEISNTREKQKRLALFTSLRLAKAREEALLSGSFTMLSFNASAAANSTLRPPVLGFLRSWGCSQFLVVLNIGPDPHHLDPHWARSLPGAGVFVTSTGLDRVGSVSLYASLTLRPQEAIVIKLIEAKSYS</sequence>
<dbReference type="GO" id="GO:0016323">
    <property type="term" value="C:basolateral plasma membrane"/>
    <property type="evidence" value="ECO:0007669"/>
    <property type="project" value="TreeGrafter"/>
</dbReference>
<gene>
    <name evidence="4" type="primary">SLC3A2_0</name>
    <name evidence="4" type="ORF">N1851_010619</name>
</gene>
<dbReference type="GO" id="GO:0016324">
    <property type="term" value="C:apical plasma membrane"/>
    <property type="evidence" value="ECO:0007669"/>
    <property type="project" value="TreeGrafter"/>
</dbReference>
<dbReference type="Pfam" id="PF16028">
    <property type="entry name" value="SLC3A2_N"/>
    <property type="match status" value="1"/>
</dbReference>
<dbReference type="GO" id="GO:0015190">
    <property type="term" value="F:L-leucine transmembrane transporter activity"/>
    <property type="evidence" value="ECO:0007669"/>
    <property type="project" value="TreeGrafter"/>
</dbReference>
<dbReference type="GO" id="GO:1904273">
    <property type="term" value="P:L-alanine import across plasma membrane"/>
    <property type="evidence" value="ECO:0007669"/>
    <property type="project" value="TreeGrafter"/>
</dbReference>
<protein>
    <submittedName>
        <fullName evidence="4">4F2 cell-surface antigen heavy chain</fullName>
    </submittedName>
</protein>
<dbReference type="GO" id="GO:0015173">
    <property type="term" value="F:aromatic amino acid transmembrane transporter activity"/>
    <property type="evidence" value="ECO:0007669"/>
    <property type="project" value="TreeGrafter"/>
</dbReference>
<name>A0AA47MZF7_MERPO</name>
<keyword evidence="5" id="KW-1185">Reference proteome</keyword>
<feature type="transmembrane region" description="Helical" evidence="2">
    <location>
        <begin position="71"/>
        <end position="92"/>
    </location>
</feature>
<proteinExistence type="predicted"/>
<dbReference type="EMBL" id="JAOPHQ010001991">
    <property type="protein sequence ID" value="KAK0148935.1"/>
    <property type="molecule type" value="Genomic_DNA"/>
</dbReference>
<dbReference type="GO" id="GO:1903801">
    <property type="term" value="P:L-leucine import across plasma membrane"/>
    <property type="evidence" value="ECO:0007669"/>
    <property type="project" value="TreeGrafter"/>
</dbReference>
<dbReference type="GO" id="GO:0015180">
    <property type="term" value="F:L-alanine transmembrane transporter activity"/>
    <property type="evidence" value="ECO:0007669"/>
    <property type="project" value="TreeGrafter"/>
</dbReference>
<dbReference type="InterPro" id="IPR013780">
    <property type="entry name" value="Glyco_hydro_b"/>
</dbReference>
<keyword evidence="2" id="KW-1133">Transmembrane helix</keyword>
<accession>A0AA47MZF7</accession>
<evidence type="ECO:0000313" key="4">
    <source>
        <dbReference type="EMBL" id="KAK0148935.1"/>
    </source>
</evidence>
<dbReference type="Proteomes" id="UP001174136">
    <property type="component" value="Unassembled WGS sequence"/>
</dbReference>
<dbReference type="PANTHER" id="PTHR46673:SF2">
    <property type="entry name" value="4F2 CELL-SURFACE ANTIGEN HEAVY CHAIN-LIKE"/>
    <property type="match status" value="1"/>
</dbReference>
<evidence type="ECO:0000259" key="3">
    <source>
        <dbReference type="Pfam" id="PF16028"/>
    </source>
</evidence>
<evidence type="ECO:0000256" key="1">
    <source>
        <dbReference type="SAM" id="MobiDB-lite"/>
    </source>
</evidence>
<dbReference type="InterPro" id="IPR017853">
    <property type="entry name" value="GH"/>
</dbReference>
<comment type="caution">
    <text evidence="4">The sequence shown here is derived from an EMBL/GenBank/DDBJ whole genome shotgun (WGS) entry which is preliminary data.</text>
</comment>
<dbReference type="Gene3D" id="3.20.20.80">
    <property type="entry name" value="Glycosidases"/>
    <property type="match status" value="1"/>
</dbReference>
<organism evidence="4 5">
    <name type="scientific">Merluccius polli</name>
    <name type="common">Benguela hake</name>
    <name type="synonym">Merluccius cadenati</name>
    <dbReference type="NCBI Taxonomy" id="89951"/>
    <lineage>
        <taxon>Eukaryota</taxon>
        <taxon>Metazoa</taxon>
        <taxon>Chordata</taxon>
        <taxon>Craniata</taxon>
        <taxon>Vertebrata</taxon>
        <taxon>Euteleostomi</taxon>
        <taxon>Actinopterygii</taxon>
        <taxon>Neopterygii</taxon>
        <taxon>Teleostei</taxon>
        <taxon>Neoteleostei</taxon>
        <taxon>Acanthomorphata</taxon>
        <taxon>Zeiogadaria</taxon>
        <taxon>Gadariae</taxon>
        <taxon>Gadiformes</taxon>
        <taxon>Gadoidei</taxon>
        <taxon>Merlucciidae</taxon>
        <taxon>Merluccius</taxon>
    </lineage>
</organism>
<dbReference type="InterPro" id="IPR042280">
    <property type="entry name" value="SLC3A2"/>
</dbReference>
<dbReference type="GO" id="GO:0015823">
    <property type="term" value="P:phenylalanine transport"/>
    <property type="evidence" value="ECO:0007669"/>
    <property type="project" value="TreeGrafter"/>
</dbReference>
<feature type="domain" description="Solute carrier family 3 member 2 N-terminal" evidence="3">
    <location>
        <begin position="47"/>
        <end position="110"/>
    </location>
</feature>
<keyword evidence="2" id="KW-0812">Transmembrane</keyword>
<evidence type="ECO:0000256" key="2">
    <source>
        <dbReference type="SAM" id="Phobius"/>
    </source>
</evidence>
<dbReference type="SUPFAM" id="SSF51445">
    <property type="entry name" value="(Trans)glycosidases"/>
    <property type="match status" value="1"/>
</dbReference>
<reference evidence="4" key="1">
    <citation type="journal article" date="2023" name="Front. Mar. Sci.">
        <title>A new Merluccius polli reference genome to investigate the effects of global change in West African waters.</title>
        <authorList>
            <person name="Mateo J.L."/>
            <person name="Blanco-Fernandez C."/>
            <person name="Garcia-Vazquez E."/>
            <person name="Machado-Schiaffino G."/>
        </authorList>
    </citation>
    <scope>NUCLEOTIDE SEQUENCE</scope>
    <source>
        <strain evidence="4">C29</strain>
        <tissue evidence="4">Fin</tissue>
    </source>
</reference>
<feature type="region of interest" description="Disordered" evidence="1">
    <location>
        <begin position="17"/>
        <end position="49"/>
    </location>
</feature>
<dbReference type="PANTHER" id="PTHR46673">
    <property type="entry name" value="4F2 CELL-SURFACE ANTIGEN HEAVY CHAIN"/>
    <property type="match status" value="1"/>
</dbReference>
<keyword evidence="2" id="KW-0472">Membrane</keyword>
<evidence type="ECO:0000313" key="5">
    <source>
        <dbReference type="Proteomes" id="UP001174136"/>
    </source>
</evidence>
<dbReference type="InterPro" id="IPR031984">
    <property type="entry name" value="SLC3A2_N"/>
</dbReference>